<dbReference type="GO" id="GO:0017056">
    <property type="term" value="F:structural constituent of nuclear pore"/>
    <property type="evidence" value="ECO:0007669"/>
    <property type="project" value="UniProtKB-UniRule"/>
</dbReference>
<dbReference type="OrthoDB" id="3098at2759"/>
<comment type="function">
    <text evidence="7">Functions as a component of the nuclear pore complex (NPC).</text>
</comment>
<evidence type="ECO:0000313" key="9">
    <source>
        <dbReference type="Proteomes" id="UP000799539"/>
    </source>
</evidence>
<dbReference type="Gene3D" id="1.10.3450.20">
    <property type="match status" value="1"/>
</dbReference>
<evidence type="ECO:0000313" key="8">
    <source>
        <dbReference type="EMBL" id="KAF2209329.1"/>
    </source>
</evidence>
<protein>
    <recommendedName>
        <fullName evidence="7">Nuclear pore complex protein</fullName>
    </recommendedName>
</protein>
<comment type="similarity">
    <text evidence="7">Belongs to the nucleoporin Nup84/Nup107 family.</text>
</comment>
<organism evidence="8 9">
    <name type="scientific">Cercospora zeae-maydis SCOH1-5</name>
    <dbReference type="NCBI Taxonomy" id="717836"/>
    <lineage>
        <taxon>Eukaryota</taxon>
        <taxon>Fungi</taxon>
        <taxon>Dikarya</taxon>
        <taxon>Ascomycota</taxon>
        <taxon>Pezizomycotina</taxon>
        <taxon>Dothideomycetes</taxon>
        <taxon>Dothideomycetidae</taxon>
        <taxon>Mycosphaerellales</taxon>
        <taxon>Mycosphaerellaceae</taxon>
        <taxon>Cercospora</taxon>
    </lineage>
</organism>
<keyword evidence="1 7" id="KW-0813">Transport</keyword>
<evidence type="ECO:0000256" key="6">
    <source>
        <dbReference type="ARBA" id="ARBA00023242"/>
    </source>
</evidence>
<dbReference type="InterPro" id="IPR007252">
    <property type="entry name" value="Nup84/Nup107"/>
</dbReference>
<evidence type="ECO:0000256" key="5">
    <source>
        <dbReference type="ARBA" id="ARBA00023132"/>
    </source>
</evidence>
<reference evidence="8" key="1">
    <citation type="journal article" date="2020" name="Stud. Mycol.">
        <title>101 Dothideomycetes genomes: a test case for predicting lifestyles and emergence of pathogens.</title>
        <authorList>
            <person name="Haridas S."/>
            <person name="Albert R."/>
            <person name="Binder M."/>
            <person name="Bloem J."/>
            <person name="Labutti K."/>
            <person name="Salamov A."/>
            <person name="Andreopoulos B."/>
            <person name="Baker S."/>
            <person name="Barry K."/>
            <person name="Bills G."/>
            <person name="Bluhm B."/>
            <person name="Cannon C."/>
            <person name="Castanera R."/>
            <person name="Culley D."/>
            <person name="Daum C."/>
            <person name="Ezra D."/>
            <person name="Gonzalez J."/>
            <person name="Henrissat B."/>
            <person name="Kuo A."/>
            <person name="Liang C."/>
            <person name="Lipzen A."/>
            <person name="Lutzoni F."/>
            <person name="Magnuson J."/>
            <person name="Mondo S."/>
            <person name="Nolan M."/>
            <person name="Ohm R."/>
            <person name="Pangilinan J."/>
            <person name="Park H.-J."/>
            <person name="Ramirez L."/>
            <person name="Alfaro M."/>
            <person name="Sun H."/>
            <person name="Tritt A."/>
            <person name="Yoshinaga Y."/>
            <person name="Zwiers L.-H."/>
            <person name="Turgeon B."/>
            <person name="Goodwin S."/>
            <person name="Spatafora J."/>
            <person name="Crous P."/>
            <person name="Grigoriev I."/>
        </authorList>
    </citation>
    <scope>NUCLEOTIDE SEQUENCE</scope>
    <source>
        <strain evidence="8">SCOH1-5</strain>
    </source>
</reference>
<evidence type="ECO:0000256" key="7">
    <source>
        <dbReference type="RuleBase" id="RU365072"/>
    </source>
</evidence>
<dbReference type="GO" id="GO:0031965">
    <property type="term" value="C:nuclear membrane"/>
    <property type="evidence" value="ECO:0007669"/>
    <property type="project" value="UniProtKB-SubCell"/>
</dbReference>
<dbReference type="AlphaFoldDB" id="A0A6A6F7Q7"/>
<dbReference type="PANTHER" id="PTHR13003:SF2">
    <property type="entry name" value="NUCLEAR PORE COMPLEX PROTEIN NUP107"/>
    <property type="match status" value="1"/>
</dbReference>
<evidence type="ECO:0000256" key="1">
    <source>
        <dbReference type="ARBA" id="ARBA00022448"/>
    </source>
</evidence>
<dbReference type="GO" id="GO:0031080">
    <property type="term" value="C:nuclear pore outer ring"/>
    <property type="evidence" value="ECO:0007669"/>
    <property type="project" value="TreeGrafter"/>
</dbReference>
<name>A0A6A6F7Q7_9PEZI</name>
<evidence type="ECO:0000256" key="2">
    <source>
        <dbReference type="ARBA" id="ARBA00022816"/>
    </source>
</evidence>
<dbReference type="GO" id="GO:0006606">
    <property type="term" value="P:protein import into nucleus"/>
    <property type="evidence" value="ECO:0007669"/>
    <property type="project" value="TreeGrafter"/>
</dbReference>
<dbReference type="GO" id="GO:0006406">
    <property type="term" value="P:mRNA export from nucleus"/>
    <property type="evidence" value="ECO:0007669"/>
    <property type="project" value="TreeGrafter"/>
</dbReference>
<keyword evidence="3" id="KW-0653">Protein transport</keyword>
<comment type="subcellular location">
    <subcellularLocation>
        <location evidence="7">Nucleus</location>
        <location evidence="7">Nuclear pore complex</location>
    </subcellularLocation>
    <subcellularLocation>
        <location evidence="7">Nucleus membrane</location>
    </subcellularLocation>
</comment>
<dbReference type="EMBL" id="ML992687">
    <property type="protein sequence ID" value="KAF2209329.1"/>
    <property type="molecule type" value="Genomic_DNA"/>
</dbReference>
<keyword evidence="5 7" id="KW-0906">Nuclear pore complex</keyword>
<keyword evidence="4 7" id="KW-0811">Translocation</keyword>
<dbReference type="PANTHER" id="PTHR13003">
    <property type="entry name" value="NUP107-RELATED"/>
    <property type="match status" value="1"/>
</dbReference>
<keyword evidence="6 7" id="KW-0539">Nucleus</keyword>
<proteinExistence type="inferred from homology"/>
<sequence>MAERVGKEVETFAERLDEFLDSLPKSNAYEAVLGLVDEYQSIAKDAACKLEAEHRRDRAQVLRQEWSETALVASASPSYALSAPAHVTLAGSAGAAKKQKVEQQRKWQQEADIWDLFGVILELHHNPDKRAQKRERESRLADLGNVHRYTSEAELWDRFLLTDDIARERYLVRRWLEQTVEHQASDVNGIVEELETQAGRGRGLWSHGWMHTRETIKHEKRLRAWPEPDAVPLPTLRRKDNSEALVTSLDPDAVSRQNRVLEQPDAFAERALWITCWEMLRRGRSWQEVSEWCEQHSEPWRASVIGKGSDPSDITSSAAWRKMCYLASQSTRCSDFEAAVYGLLGGSVHAMRKACRTLDDHLHASYSAYLVRQFDRYLIANYPDKTPLARHGAIEEELQDPDQIIYDLLHRLRKEPAVANEAVRPMKIIESYLIANDVGSLVHTLGFAIAYADKQLHSSEQVVVHLEPFWDDKSSNQPEMEVALDPQTLRIASHMGILLDTLSPQQLDWEALSAKENTIVAYIQTLRSAGKRDLIPVYASRLSKGAYVATMSRVLEDIVEEKEQRETLNLLKQYGLDVVFILNEQLGYTLDQHLANDLGKREKPLKMLEASKEPHHPNQRIIHGFVPEHHTEDDRAIAASLRWFNIIDGHWDRTFGNLSLALRKALIPIREPRNPKIIPGHREVH</sequence>
<evidence type="ECO:0000256" key="3">
    <source>
        <dbReference type="ARBA" id="ARBA00022927"/>
    </source>
</evidence>
<evidence type="ECO:0000256" key="4">
    <source>
        <dbReference type="ARBA" id="ARBA00023010"/>
    </source>
</evidence>
<dbReference type="GO" id="GO:0000973">
    <property type="term" value="P:post-transcriptional tethering of RNA polymerase II gene DNA at nuclear periphery"/>
    <property type="evidence" value="ECO:0007669"/>
    <property type="project" value="TreeGrafter"/>
</dbReference>
<dbReference type="Proteomes" id="UP000799539">
    <property type="component" value="Unassembled WGS sequence"/>
</dbReference>
<accession>A0A6A6F7Q7</accession>
<gene>
    <name evidence="8" type="ORF">CERZMDRAFT_114011</name>
</gene>
<keyword evidence="7" id="KW-0472">Membrane</keyword>
<keyword evidence="2" id="KW-0509">mRNA transport</keyword>
<keyword evidence="9" id="KW-1185">Reference proteome</keyword>
<dbReference type="Pfam" id="PF04121">
    <property type="entry name" value="Nup84_Nup100"/>
    <property type="match status" value="1"/>
</dbReference>
<comment type="subunit">
    <text evidence="7">Part of the nuclear pore complex (NPC).</text>
</comment>